<dbReference type="Proteomes" id="UP000295416">
    <property type="component" value="Unassembled WGS sequence"/>
</dbReference>
<dbReference type="RefSeq" id="WP_165887041.1">
    <property type="nucleotide sequence ID" value="NZ_SLXK01000066.1"/>
</dbReference>
<accession>A0A4R2ND23</accession>
<evidence type="ECO:0000313" key="2">
    <source>
        <dbReference type="EMBL" id="TCP19139.1"/>
    </source>
</evidence>
<dbReference type="Gene3D" id="1.20.120.450">
    <property type="entry name" value="dinb family like domain"/>
    <property type="match status" value="1"/>
</dbReference>
<evidence type="ECO:0000259" key="1">
    <source>
        <dbReference type="Pfam" id="PF12867"/>
    </source>
</evidence>
<name>A0A4R2ND23_9BACL</name>
<keyword evidence="3" id="KW-1185">Reference proteome</keyword>
<evidence type="ECO:0000313" key="3">
    <source>
        <dbReference type="Proteomes" id="UP000295416"/>
    </source>
</evidence>
<protein>
    <submittedName>
        <fullName evidence="2">DinB family protein</fullName>
    </submittedName>
</protein>
<proteinExistence type="predicted"/>
<reference evidence="2 3" key="1">
    <citation type="submission" date="2019-03" db="EMBL/GenBank/DDBJ databases">
        <title>Genomic Encyclopedia of Type Strains, Phase IV (KMG-IV): sequencing the most valuable type-strain genomes for metagenomic binning, comparative biology and taxonomic classification.</title>
        <authorList>
            <person name="Goeker M."/>
        </authorList>
    </citation>
    <scope>NUCLEOTIDE SEQUENCE [LARGE SCALE GENOMIC DNA]</scope>
    <source>
        <strain evidence="2 3">DSM 19377</strain>
    </source>
</reference>
<dbReference type="InterPro" id="IPR034660">
    <property type="entry name" value="DinB/YfiT-like"/>
</dbReference>
<sequence>MKESAIVDLYDVYREQTIDLMGSITDEQSDVIPDGFSNSLRWNFGHILVAQEQSMYNLGLNQPGEIAMETMDSFKRGSSPKDWSVTPLTLEEIREKLQKQKERMKSTFSGRLGDPAAKVMDLGQSRELKTLGDLFVGSLWHEGLHQGVIDGIKRSLK</sequence>
<dbReference type="Pfam" id="PF12867">
    <property type="entry name" value="DinB_2"/>
    <property type="match status" value="1"/>
</dbReference>
<dbReference type="AlphaFoldDB" id="A0A4R2ND23"/>
<organism evidence="2 3">
    <name type="scientific">Scopulibacillus darangshiensis</name>
    <dbReference type="NCBI Taxonomy" id="442528"/>
    <lineage>
        <taxon>Bacteria</taxon>
        <taxon>Bacillati</taxon>
        <taxon>Bacillota</taxon>
        <taxon>Bacilli</taxon>
        <taxon>Bacillales</taxon>
        <taxon>Sporolactobacillaceae</taxon>
        <taxon>Scopulibacillus</taxon>
    </lineage>
</organism>
<dbReference type="SUPFAM" id="SSF109854">
    <property type="entry name" value="DinB/YfiT-like putative metalloenzymes"/>
    <property type="match status" value="1"/>
</dbReference>
<gene>
    <name evidence="2" type="ORF">EV207_1663</name>
</gene>
<dbReference type="InterPro" id="IPR024775">
    <property type="entry name" value="DinB-like"/>
</dbReference>
<feature type="domain" description="DinB-like" evidence="1">
    <location>
        <begin position="14"/>
        <end position="149"/>
    </location>
</feature>
<dbReference type="EMBL" id="SLXK01000066">
    <property type="protein sequence ID" value="TCP19139.1"/>
    <property type="molecule type" value="Genomic_DNA"/>
</dbReference>
<comment type="caution">
    <text evidence="2">The sequence shown here is derived from an EMBL/GenBank/DDBJ whole genome shotgun (WGS) entry which is preliminary data.</text>
</comment>